<keyword evidence="5" id="KW-1185">Reference proteome</keyword>
<dbReference type="RefSeq" id="WP_146295628.1">
    <property type="nucleotide sequence ID" value="NZ_CP042326.1"/>
</dbReference>
<accession>A0A5B8NLU4</accession>
<dbReference type="OrthoDB" id="510914at2"/>
<sequence length="209" mass="23236">MQEPKKRYQFSTGFIVGLSSVLIVAGGLGAWWAWTTIRSGEAPPWVPEQLRPADQRGEEEDPPIPTEEVEIQVYWLQITETREELVGQSLTLDETSDPEIAVEKALANLMEGVDNPDYATTIPPSTELRNVSVREDGVHIDLSEDFMFGGGSVSMIGRLGQVVYTATSFDPETKVWLSVEGEPLEYLGGEGIYVPQPLTREEFNANYEL</sequence>
<evidence type="ECO:0000259" key="3">
    <source>
        <dbReference type="SMART" id="SM00909"/>
    </source>
</evidence>
<dbReference type="SMART" id="SM00909">
    <property type="entry name" value="Germane"/>
    <property type="match status" value="1"/>
</dbReference>
<dbReference type="Proteomes" id="UP000318453">
    <property type="component" value="Chromosome"/>
</dbReference>
<dbReference type="AlphaFoldDB" id="A0A5B8NLU4"/>
<dbReference type="Pfam" id="PF10646">
    <property type="entry name" value="Germane"/>
    <property type="match status" value="1"/>
</dbReference>
<feature type="region of interest" description="Disordered" evidence="1">
    <location>
        <begin position="43"/>
        <end position="63"/>
    </location>
</feature>
<dbReference type="InterPro" id="IPR019606">
    <property type="entry name" value="GerMN"/>
</dbReference>
<gene>
    <name evidence="4" type="ORF">FRE64_08720</name>
</gene>
<dbReference type="EMBL" id="CP042326">
    <property type="protein sequence ID" value="QDZ40014.1"/>
    <property type="molecule type" value="Genomic_DNA"/>
</dbReference>
<keyword evidence="2" id="KW-0812">Transmembrane</keyword>
<name>A0A5B8NLU4_9CHRO</name>
<dbReference type="KEGG" id="enn:FRE64_08720"/>
<keyword evidence="2" id="KW-1133">Transmembrane helix</keyword>
<organism evidence="4 5">
    <name type="scientific">Euhalothece natronophila Z-M001</name>
    <dbReference type="NCBI Taxonomy" id="522448"/>
    <lineage>
        <taxon>Bacteria</taxon>
        <taxon>Bacillati</taxon>
        <taxon>Cyanobacteriota</taxon>
        <taxon>Cyanophyceae</taxon>
        <taxon>Oscillatoriophycideae</taxon>
        <taxon>Chroococcales</taxon>
        <taxon>Halothecacae</taxon>
        <taxon>Halothece cluster</taxon>
        <taxon>Euhalothece</taxon>
    </lineage>
</organism>
<feature type="domain" description="GerMN" evidence="3">
    <location>
        <begin position="102"/>
        <end position="188"/>
    </location>
</feature>
<reference evidence="4" key="1">
    <citation type="submission" date="2019-08" db="EMBL/GenBank/DDBJ databases">
        <title>Carotenoids and Carotenoid Binding Proteins in the Halophilic Cyanobacterium Euhalothece sp. ZM00.</title>
        <authorList>
            <person name="Cho S.M."/>
            <person name="Song J.Y."/>
            <person name="Park Y.-I."/>
        </authorList>
    </citation>
    <scope>NUCLEOTIDE SEQUENCE [LARGE SCALE GENOMIC DNA]</scope>
    <source>
        <strain evidence="4">Z-M001</strain>
    </source>
</reference>
<evidence type="ECO:0000256" key="2">
    <source>
        <dbReference type="SAM" id="Phobius"/>
    </source>
</evidence>
<proteinExistence type="predicted"/>
<protein>
    <recommendedName>
        <fullName evidence="3">GerMN domain-containing protein</fullName>
    </recommendedName>
</protein>
<keyword evidence="2" id="KW-0472">Membrane</keyword>
<evidence type="ECO:0000313" key="5">
    <source>
        <dbReference type="Proteomes" id="UP000318453"/>
    </source>
</evidence>
<feature type="transmembrane region" description="Helical" evidence="2">
    <location>
        <begin position="12"/>
        <end position="34"/>
    </location>
</feature>
<evidence type="ECO:0000313" key="4">
    <source>
        <dbReference type="EMBL" id="QDZ40014.1"/>
    </source>
</evidence>
<evidence type="ECO:0000256" key="1">
    <source>
        <dbReference type="SAM" id="MobiDB-lite"/>
    </source>
</evidence>